<dbReference type="NCBIfam" id="TIGR03438">
    <property type="entry name" value="egtD_ergothio"/>
    <property type="match status" value="1"/>
</dbReference>
<keyword evidence="1 4" id="KW-0489">Methyltransferase</keyword>
<dbReference type="InterPro" id="IPR029063">
    <property type="entry name" value="SAM-dependent_MTases_sf"/>
</dbReference>
<dbReference type="EMBL" id="MTBC01000002">
    <property type="protein sequence ID" value="OQD43965.1"/>
    <property type="molecule type" value="Genomic_DNA"/>
</dbReference>
<proteinExistence type="predicted"/>
<evidence type="ECO:0000256" key="1">
    <source>
        <dbReference type="ARBA" id="ARBA00022603"/>
    </source>
</evidence>
<accession>A0A1V6LUV7</accession>
<dbReference type="GO" id="GO:0008168">
    <property type="term" value="F:methyltransferase activity"/>
    <property type="evidence" value="ECO:0007669"/>
    <property type="project" value="UniProtKB-KW"/>
</dbReference>
<dbReference type="OrthoDB" id="5289726at2"/>
<dbReference type="PIRSF" id="PIRSF018005">
    <property type="entry name" value="UCP018005"/>
    <property type="match status" value="1"/>
</dbReference>
<evidence type="ECO:0000256" key="2">
    <source>
        <dbReference type="ARBA" id="ARBA00022679"/>
    </source>
</evidence>
<reference evidence="4 5" key="1">
    <citation type="submission" date="2016-12" db="EMBL/GenBank/DDBJ databases">
        <authorList>
            <person name="Song W.-J."/>
            <person name="Kurnit D.M."/>
        </authorList>
    </citation>
    <scope>NUCLEOTIDE SEQUENCE [LARGE SCALE GENOMIC DNA]</scope>
    <source>
        <strain evidence="4 5">HSG9</strain>
    </source>
</reference>
<dbReference type="Pfam" id="PF10017">
    <property type="entry name" value="Methyltransf_33"/>
    <property type="match status" value="1"/>
</dbReference>
<keyword evidence="2 4" id="KW-0808">Transferase</keyword>
<dbReference type="AlphaFoldDB" id="A0A1V6LUV7"/>
<name>A0A1V6LUV7_9FLAO</name>
<dbReference type="SUPFAM" id="SSF53335">
    <property type="entry name" value="S-adenosyl-L-methionine-dependent methyltransferases"/>
    <property type="match status" value="1"/>
</dbReference>
<protein>
    <submittedName>
        <fullName evidence="4">L-histidine N(Alpha)-methyltransferase</fullName>
    </submittedName>
</protein>
<keyword evidence="5" id="KW-1185">Reference proteome</keyword>
<sequence>MEKTTTPKTNMVFAREVKEGLSAFPKHLSSKYFYDEIGDKLFQQIMALPEYYLTRAEYTIFEQHKSEITASFSTPNVPFNLYELGAGDGTKTKLLLKELLKQKYQFEYRPIDISANALAQLSTSLTNELPNVSVRPIQGTYFDSLKEMGQTQEKKKVILFLGSNIGNLNHKLAVEFLMNIAHILNKDDLFFMGMDQKKHPRTILNAYSDPSGITAAFNKNVLTRINNELGGNFNLDNFIHWESYNPETGTAKSYLVSKIAQEVTIDILEQSFEFDAWETIHTEISQKYDDAMVYQMAEDAGLRVVNQFKDANSTFKNYLFTIA</sequence>
<organism evidence="4 5">
    <name type="scientific">Croceivirga radicis</name>
    <dbReference type="NCBI Taxonomy" id="1929488"/>
    <lineage>
        <taxon>Bacteria</taxon>
        <taxon>Pseudomonadati</taxon>
        <taxon>Bacteroidota</taxon>
        <taxon>Flavobacteriia</taxon>
        <taxon>Flavobacteriales</taxon>
        <taxon>Flavobacteriaceae</taxon>
        <taxon>Croceivirga</taxon>
    </lineage>
</organism>
<dbReference type="Proteomes" id="UP000191680">
    <property type="component" value="Unassembled WGS sequence"/>
</dbReference>
<dbReference type="Gene3D" id="3.40.50.150">
    <property type="entry name" value="Vaccinia Virus protein VP39"/>
    <property type="match status" value="1"/>
</dbReference>
<feature type="domain" description="Histidine-specific methyltransferase SAM-dependent" evidence="3">
    <location>
        <begin position="13"/>
        <end position="320"/>
    </location>
</feature>
<dbReference type="InterPro" id="IPR035094">
    <property type="entry name" value="EgtD"/>
</dbReference>
<dbReference type="RefSeq" id="WP_080318310.1">
    <property type="nucleotide sequence ID" value="NZ_MTBC01000002.1"/>
</dbReference>
<evidence type="ECO:0000259" key="3">
    <source>
        <dbReference type="Pfam" id="PF10017"/>
    </source>
</evidence>
<dbReference type="PANTHER" id="PTHR43397">
    <property type="entry name" value="ERGOTHIONEINE BIOSYNTHESIS PROTEIN 1"/>
    <property type="match status" value="1"/>
</dbReference>
<gene>
    <name evidence="4" type="ORF">BUL40_04205</name>
</gene>
<dbReference type="GO" id="GO:0032259">
    <property type="term" value="P:methylation"/>
    <property type="evidence" value="ECO:0007669"/>
    <property type="project" value="UniProtKB-KW"/>
</dbReference>
<dbReference type="InterPro" id="IPR051128">
    <property type="entry name" value="EgtD_Methyltrsf_superfamily"/>
</dbReference>
<evidence type="ECO:0000313" key="4">
    <source>
        <dbReference type="EMBL" id="OQD43965.1"/>
    </source>
</evidence>
<dbReference type="InterPro" id="IPR019257">
    <property type="entry name" value="MeTrfase_dom"/>
</dbReference>
<dbReference type="InterPro" id="IPR017804">
    <property type="entry name" value="MeTrfase_EgtD-like"/>
</dbReference>
<evidence type="ECO:0000313" key="5">
    <source>
        <dbReference type="Proteomes" id="UP000191680"/>
    </source>
</evidence>
<dbReference type="PANTHER" id="PTHR43397:SF1">
    <property type="entry name" value="ERGOTHIONEINE BIOSYNTHESIS PROTEIN 1"/>
    <property type="match status" value="1"/>
</dbReference>
<comment type="caution">
    <text evidence="4">The sequence shown here is derived from an EMBL/GenBank/DDBJ whole genome shotgun (WGS) entry which is preliminary data.</text>
</comment>